<evidence type="ECO:0000313" key="3">
    <source>
        <dbReference type="EMBL" id="CAL4984810.1"/>
    </source>
</evidence>
<proteinExistence type="predicted"/>
<feature type="compositionally biased region" description="Basic residues" evidence="1">
    <location>
        <begin position="81"/>
        <end position="90"/>
    </location>
</feature>
<dbReference type="AlphaFoldDB" id="A0ABC9AKX1"/>
<sequence length="90" mass="9549">MVLGLGGCCGGVAVAAASPATARQSSSQGGDALKTKQQQRVVAEEEKMEMGGEPCEVADAGKERRKKRDHQKAPPIVVHQFHFHSRPGLL</sequence>
<keyword evidence="5" id="KW-1185">Reference proteome</keyword>
<accession>A0ABC9AKX1</accession>
<dbReference type="EMBL" id="OZ075132">
    <property type="protein sequence ID" value="CAL4984810.1"/>
    <property type="molecule type" value="Genomic_DNA"/>
</dbReference>
<dbReference type="Proteomes" id="UP001497457">
    <property type="component" value="Chromosome 21rd"/>
</dbReference>
<protein>
    <submittedName>
        <fullName evidence="2">Uncharacterized protein</fullName>
    </submittedName>
</protein>
<evidence type="ECO:0000313" key="4">
    <source>
        <dbReference type="EMBL" id="CAL4988529.1"/>
    </source>
</evidence>
<dbReference type="EMBL" id="OZ075131">
    <property type="protein sequence ID" value="CAL4981406.1"/>
    <property type="molecule type" value="Genomic_DNA"/>
</dbReference>
<evidence type="ECO:0000313" key="5">
    <source>
        <dbReference type="Proteomes" id="UP001497457"/>
    </source>
</evidence>
<feature type="region of interest" description="Disordered" evidence="1">
    <location>
        <begin position="19"/>
        <end position="90"/>
    </location>
</feature>
<gene>
    <name evidence="2" type="ORF">URODEC1_LOCUS56117</name>
    <name evidence="3" type="ORF">URODEC1_LOCUS57660</name>
    <name evidence="4" type="ORF">URODEC1_LOCUS59285</name>
</gene>
<name>A0ABC9AKX1_9POAL</name>
<evidence type="ECO:0000313" key="2">
    <source>
        <dbReference type="EMBL" id="CAL4981406.1"/>
    </source>
</evidence>
<dbReference type="EMBL" id="OZ075133">
    <property type="protein sequence ID" value="CAL4988529.1"/>
    <property type="molecule type" value="Genomic_DNA"/>
</dbReference>
<reference evidence="2 5" key="2">
    <citation type="submission" date="2024-10" db="EMBL/GenBank/DDBJ databases">
        <authorList>
            <person name="Ryan C."/>
        </authorList>
    </citation>
    <scope>NUCLEOTIDE SEQUENCE [LARGE SCALE GENOMIC DNA]</scope>
</reference>
<dbReference type="Proteomes" id="UP001497457">
    <property type="component" value="Chromosome 23rd"/>
</dbReference>
<organism evidence="2 5">
    <name type="scientific">Urochloa decumbens</name>
    <dbReference type="NCBI Taxonomy" id="240449"/>
    <lineage>
        <taxon>Eukaryota</taxon>
        <taxon>Viridiplantae</taxon>
        <taxon>Streptophyta</taxon>
        <taxon>Embryophyta</taxon>
        <taxon>Tracheophyta</taxon>
        <taxon>Spermatophyta</taxon>
        <taxon>Magnoliopsida</taxon>
        <taxon>Liliopsida</taxon>
        <taxon>Poales</taxon>
        <taxon>Poaceae</taxon>
        <taxon>PACMAD clade</taxon>
        <taxon>Panicoideae</taxon>
        <taxon>Panicodae</taxon>
        <taxon>Paniceae</taxon>
        <taxon>Melinidinae</taxon>
        <taxon>Urochloa</taxon>
    </lineage>
</organism>
<evidence type="ECO:0000256" key="1">
    <source>
        <dbReference type="SAM" id="MobiDB-lite"/>
    </source>
</evidence>
<reference evidence="5" key="1">
    <citation type="submission" date="2024-06" db="EMBL/GenBank/DDBJ databases">
        <authorList>
            <person name="Ryan C."/>
        </authorList>
    </citation>
    <scope>NUCLEOTIDE SEQUENCE [LARGE SCALE GENOMIC DNA]</scope>
</reference>
<feature type="compositionally biased region" description="Polar residues" evidence="1">
    <location>
        <begin position="21"/>
        <end position="40"/>
    </location>
</feature>
<dbReference type="Proteomes" id="UP001497457">
    <property type="component" value="Chromosome 22rd"/>
</dbReference>